<feature type="transmembrane region" description="Helical" evidence="1">
    <location>
        <begin position="7"/>
        <end position="25"/>
    </location>
</feature>
<dbReference type="OrthoDB" id="5125982at2"/>
<keyword evidence="1" id="KW-0812">Transmembrane</keyword>
<dbReference type="EMBL" id="RZGZ01000004">
    <property type="protein sequence ID" value="RUQ98164.1"/>
    <property type="molecule type" value="Genomic_DNA"/>
</dbReference>
<sequence length="68" mass="6889">MRALRTLGTVLLAIGFTMLAVAVLIRDPTALDANIGAGALSLVGIPLGAVGLVLVVVTAVVLRVRRLG</sequence>
<accession>A0A433JPH9</accession>
<protein>
    <submittedName>
        <fullName evidence="2">Uncharacterized protein</fullName>
    </submittedName>
</protein>
<name>A0A433JPH9_9MICO</name>
<dbReference type="RefSeq" id="WP_127051017.1">
    <property type="nucleotide sequence ID" value="NZ_RZGZ01000004.1"/>
</dbReference>
<comment type="caution">
    <text evidence="2">The sequence shown here is derived from an EMBL/GenBank/DDBJ whole genome shotgun (WGS) entry which is preliminary data.</text>
</comment>
<keyword evidence="1" id="KW-0472">Membrane</keyword>
<dbReference type="Proteomes" id="UP000274909">
    <property type="component" value="Unassembled WGS sequence"/>
</dbReference>
<proteinExistence type="predicted"/>
<keyword evidence="1" id="KW-1133">Transmembrane helix</keyword>
<evidence type="ECO:0000256" key="1">
    <source>
        <dbReference type="SAM" id="Phobius"/>
    </source>
</evidence>
<feature type="transmembrane region" description="Helical" evidence="1">
    <location>
        <begin position="37"/>
        <end position="62"/>
    </location>
</feature>
<organism evidence="2 3">
    <name type="scientific">Labedella endophytica</name>
    <dbReference type="NCBI Taxonomy" id="1523160"/>
    <lineage>
        <taxon>Bacteria</taxon>
        <taxon>Bacillati</taxon>
        <taxon>Actinomycetota</taxon>
        <taxon>Actinomycetes</taxon>
        <taxon>Micrococcales</taxon>
        <taxon>Microbacteriaceae</taxon>
        <taxon>Labedella</taxon>
    </lineage>
</organism>
<reference evidence="2 3" key="1">
    <citation type="submission" date="2018-12" db="EMBL/GenBank/DDBJ databases">
        <authorList>
            <person name="Li F."/>
        </authorList>
    </citation>
    <scope>NUCLEOTIDE SEQUENCE [LARGE SCALE GENOMIC DNA]</scope>
    <source>
        <strain evidence="2 3">EGI 6500705</strain>
    </source>
</reference>
<gene>
    <name evidence="2" type="ORF">ELQ94_14175</name>
</gene>
<dbReference type="AlphaFoldDB" id="A0A433JPH9"/>
<evidence type="ECO:0000313" key="3">
    <source>
        <dbReference type="Proteomes" id="UP000274909"/>
    </source>
</evidence>
<keyword evidence="3" id="KW-1185">Reference proteome</keyword>
<evidence type="ECO:0000313" key="2">
    <source>
        <dbReference type="EMBL" id="RUQ98164.1"/>
    </source>
</evidence>